<protein>
    <submittedName>
        <fullName evidence="2">Uncharacterized protein</fullName>
    </submittedName>
</protein>
<evidence type="ECO:0000313" key="2">
    <source>
        <dbReference type="EMBL" id="GGF90299.1"/>
    </source>
</evidence>
<sequence length="65" mass="7566">MEKFIQEVLVIFVILTALVVLYHVFIFLFWILLVAIGVAIVYRVIKFIVSLFSPKKSNTVEHEDL</sequence>
<proteinExistence type="predicted"/>
<reference evidence="2" key="2">
    <citation type="submission" date="2020-09" db="EMBL/GenBank/DDBJ databases">
        <authorList>
            <person name="Sun Q."/>
            <person name="Zhou Y."/>
        </authorList>
    </citation>
    <scope>NUCLEOTIDE SEQUENCE</scope>
    <source>
        <strain evidence="2">CGMCC 1.15758</strain>
    </source>
</reference>
<reference evidence="2" key="1">
    <citation type="journal article" date="2014" name="Int. J. Syst. Evol. Microbiol.">
        <title>Complete genome sequence of Corynebacterium casei LMG S-19264T (=DSM 44701T), isolated from a smear-ripened cheese.</title>
        <authorList>
            <consortium name="US DOE Joint Genome Institute (JGI-PGF)"/>
            <person name="Walter F."/>
            <person name="Albersmeier A."/>
            <person name="Kalinowski J."/>
            <person name="Ruckert C."/>
        </authorList>
    </citation>
    <scope>NUCLEOTIDE SEQUENCE</scope>
    <source>
        <strain evidence="2">CGMCC 1.15758</strain>
    </source>
</reference>
<dbReference type="EMBL" id="BMJS01000003">
    <property type="protein sequence ID" value="GGF90299.1"/>
    <property type="molecule type" value="Genomic_DNA"/>
</dbReference>
<keyword evidence="1" id="KW-0472">Membrane</keyword>
<gene>
    <name evidence="2" type="ORF">GCM10010995_04510</name>
</gene>
<keyword evidence="1" id="KW-0812">Transmembrane</keyword>
<evidence type="ECO:0000313" key="3">
    <source>
        <dbReference type="Proteomes" id="UP000636949"/>
    </source>
</evidence>
<keyword evidence="3" id="KW-1185">Reference proteome</keyword>
<evidence type="ECO:0000256" key="1">
    <source>
        <dbReference type="SAM" id="Phobius"/>
    </source>
</evidence>
<feature type="transmembrane region" description="Helical" evidence="1">
    <location>
        <begin position="12"/>
        <end position="45"/>
    </location>
</feature>
<dbReference type="OrthoDB" id="5625634at2"/>
<dbReference type="Proteomes" id="UP000636949">
    <property type="component" value="Unassembled WGS sequence"/>
</dbReference>
<keyword evidence="1" id="KW-1133">Transmembrane helix</keyword>
<dbReference type="AlphaFoldDB" id="A0A8J2Z2X2"/>
<comment type="caution">
    <text evidence="2">The sequence shown here is derived from an EMBL/GenBank/DDBJ whole genome shotgun (WGS) entry which is preliminary data.</text>
</comment>
<name>A0A8J2Z2X2_9GAMM</name>
<dbReference type="RefSeq" id="WP_117001549.1">
    <property type="nucleotide sequence ID" value="NZ_BMJS01000003.1"/>
</dbReference>
<organism evidence="2 3">
    <name type="scientific">Cysteiniphilum litorale</name>
    <dbReference type="NCBI Taxonomy" id="2056700"/>
    <lineage>
        <taxon>Bacteria</taxon>
        <taxon>Pseudomonadati</taxon>
        <taxon>Pseudomonadota</taxon>
        <taxon>Gammaproteobacteria</taxon>
        <taxon>Thiotrichales</taxon>
        <taxon>Fastidiosibacteraceae</taxon>
        <taxon>Cysteiniphilum</taxon>
    </lineage>
</organism>
<accession>A0A8J2Z2X2</accession>